<reference evidence="12 13" key="1">
    <citation type="journal article" date="2021" name="Hortic Res">
        <title>The domestication of Cucurbita argyrosperma as revealed by the genome of its wild relative.</title>
        <authorList>
            <person name="Barrera-Redondo J."/>
            <person name="Sanchez-de la Vega G."/>
            <person name="Aguirre-Liguori J.A."/>
            <person name="Castellanos-Morales G."/>
            <person name="Gutierrez-Guerrero Y.T."/>
            <person name="Aguirre-Dugua X."/>
            <person name="Aguirre-Planter E."/>
            <person name="Tenaillon M.I."/>
            <person name="Lira-Saade R."/>
            <person name="Eguiarte L.E."/>
        </authorList>
    </citation>
    <scope>NUCLEOTIDE SEQUENCE [LARGE SCALE GENOMIC DNA]</scope>
    <source>
        <strain evidence="12">JBR-2021</strain>
    </source>
</reference>
<comment type="similarity">
    <text evidence="2">Belongs to the MCU (TC 1.A.77) family.</text>
</comment>
<evidence type="ECO:0000256" key="6">
    <source>
        <dbReference type="ARBA" id="ARBA00022837"/>
    </source>
</evidence>
<accession>A0AAV6P0J6</accession>
<evidence type="ECO:0000259" key="11">
    <source>
        <dbReference type="Pfam" id="PF04678"/>
    </source>
</evidence>
<dbReference type="AlphaFoldDB" id="A0AAV6P0J6"/>
<dbReference type="GO" id="GO:0005262">
    <property type="term" value="F:calcium channel activity"/>
    <property type="evidence" value="ECO:0007669"/>
    <property type="project" value="TreeGrafter"/>
</dbReference>
<organism evidence="12 13">
    <name type="scientific">Cucurbita argyrosperma subsp. sororia</name>
    <dbReference type="NCBI Taxonomy" id="37648"/>
    <lineage>
        <taxon>Eukaryota</taxon>
        <taxon>Viridiplantae</taxon>
        <taxon>Streptophyta</taxon>
        <taxon>Embryophyta</taxon>
        <taxon>Tracheophyta</taxon>
        <taxon>Spermatophyta</taxon>
        <taxon>Magnoliopsida</taxon>
        <taxon>eudicotyledons</taxon>
        <taxon>Gunneridae</taxon>
        <taxon>Pentapetalae</taxon>
        <taxon>rosids</taxon>
        <taxon>fabids</taxon>
        <taxon>Cucurbitales</taxon>
        <taxon>Cucurbitaceae</taxon>
        <taxon>Cucurbiteae</taxon>
        <taxon>Cucurbita</taxon>
    </lineage>
</organism>
<dbReference type="GO" id="GO:0051560">
    <property type="term" value="P:mitochondrial calcium ion homeostasis"/>
    <property type="evidence" value="ECO:0007669"/>
    <property type="project" value="InterPro"/>
</dbReference>
<dbReference type="EMBL" id="JAGKQH010000003">
    <property type="protein sequence ID" value="KAG6604230.1"/>
    <property type="molecule type" value="Genomic_DNA"/>
</dbReference>
<gene>
    <name evidence="12" type="ORF">SDJN03_04839</name>
</gene>
<evidence type="ECO:0000313" key="12">
    <source>
        <dbReference type="EMBL" id="KAG6604230.1"/>
    </source>
</evidence>
<evidence type="ECO:0000256" key="9">
    <source>
        <dbReference type="ARBA" id="ARBA00023136"/>
    </source>
</evidence>
<keyword evidence="3" id="KW-0813">Transport</keyword>
<name>A0AAV6P0J6_9ROSI</name>
<sequence>MASTKTLARRLFNASNRLFFNTSANKLPLDPGDQGIFRRFLHQRPNFPPPSTFTRSLPSLPIGFGNAMEQLVSRDRILLDGLKPPAPAPAPGELDGLTVEETRKLVRLAEVVRMKRKLKEIPTGRITYREFVRICGEDNSDGDEDYGVELAKRLDESGAVIILGNVVFLHPEQIAKSIGCLIPTLGMNSEDPISKKELEELEKEKAMIDGKAGRQVRRELRWGLGFLVAQTAALMRLTFWELSWDVMEPICYFITSTYFMGGYAFFLTTSKEPSFEGLYQSRFVAKQKNLMKLHNFDVHKYNRLRSDSNPQIA</sequence>
<keyword evidence="8" id="KW-0406">Ion transport</keyword>
<dbReference type="PANTHER" id="PTHR13462">
    <property type="entry name" value="CALCIUM UNIPORTER PROTEIN, MITOCHONDRIAL"/>
    <property type="match status" value="1"/>
</dbReference>
<evidence type="ECO:0000313" key="13">
    <source>
        <dbReference type="Proteomes" id="UP000685013"/>
    </source>
</evidence>
<keyword evidence="6" id="KW-0106">Calcium</keyword>
<keyword evidence="4" id="KW-0109">Calcium transport</keyword>
<comment type="subcellular location">
    <subcellularLocation>
        <location evidence="1">Membrane</location>
        <topology evidence="1">Multi-pass membrane protein</topology>
    </subcellularLocation>
</comment>
<keyword evidence="7 10" id="KW-1133">Transmembrane helix</keyword>
<evidence type="ECO:0000256" key="2">
    <source>
        <dbReference type="ARBA" id="ARBA00005653"/>
    </source>
</evidence>
<dbReference type="PANTHER" id="PTHR13462:SF31">
    <property type="entry name" value="CALCIUM UNIPORTER PROTEIN 1, MITOCHONDRIAL"/>
    <property type="match status" value="1"/>
</dbReference>
<dbReference type="Proteomes" id="UP000685013">
    <property type="component" value="Chromosome 3"/>
</dbReference>
<feature type="non-terminal residue" evidence="12">
    <location>
        <position position="1"/>
    </location>
</feature>
<evidence type="ECO:0000256" key="1">
    <source>
        <dbReference type="ARBA" id="ARBA00004141"/>
    </source>
</evidence>
<protein>
    <submittedName>
        <fullName evidence="12">Calcium uniporter protein 2, mitochondrial</fullName>
    </submittedName>
</protein>
<keyword evidence="13" id="KW-1185">Reference proteome</keyword>
<dbReference type="InterPro" id="IPR006769">
    <property type="entry name" value="MCU_C"/>
</dbReference>
<evidence type="ECO:0000256" key="8">
    <source>
        <dbReference type="ARBA" id="ARBA00023065"/>
    </source>
</evidence>
<evidence type="ECO:0000256" key="7">
    <source>
        <dbReference type="ARBA" id="ARBA00022989"/>
    </source>
</evidence>
<comment type="caution">
    <text evidence="12">The sequence shown here is derived from an EMBL/GenBank/DDBJ whole genome shotgun (WGS) entry which is preliminary data.</text>
</comment>
<dbReference type="GO" id="GO:0015292">
    <property type="term" value="F:uniporter activity"/>
    <property type="evidence" value="ECO:0007669"/>
    <property type="project" value="TreeGrafter"/>
</dbReference>
<keyword evidence="5 10" id="KW-0812">Transmembrane</keyword>
<dbReference type="GO" id="GO:0036444">
    <property type="term" value="P:calcium import into the mitochondrion"/>
    <property type="evidence" value="ECO:0007669"/>
    <property type="project" value="TreeGrafter"/>
</dbReference>
<evidence type="ECO:0000256" key="3">
    <source>
        <dbReference type="ARBA" id="ARBA00022448"/>
    </source>
</evidence>
<feature type="transmembrane region" description="Helical" evidence="10">
    <location>
        <begin position="220"/>
        <end position="240"/>
    </location>
</feature>
<proteinExistence type="inferred from homology"/>
<dbReference type="GO" id="GO:1990246">
    <property type="term" value="C:uniplex complex"/>
    <property type="evidence" value="ECO:0007669"/>
    <property type="project" value="TreeGrafter"/>
</dbReference>
<evidence type="ECO:0000256" key="5">
    <source>
        <dbReference type="ARBA" id="ARBA00022692"/>
    </source>
</evidence>
<dbReference type="InterPro" id="IPR039055">
    <property type="entry name" value="MCU_fam"/>
</dbReference>
<feature type="transmembrane region" description="Helical" evidence="10">
    <location>
        <begin position="246"/>
        <end position="266"/>
    </location>
</feature>
<evidence type="ECO:0000256" key="10">
    <source>
        <dbReference type="SAM" id="Phobius"/>
    </source>
</evidence>
<feature type="domain" description="Calcium uniporter protein C-terminal" evidence="11">
    <location>
        <begin position="144"/>
        <end position="304"/>
    </location>
</feature>
<evidence type="ECO:0000256" key="4">
    <source>
        <dbReference type="ARBA" id="ARBA00022568"/>
    </source>
</evidence>
<dbReference type="Pfam" id="PF04678">
    <property type="entry name" value="MCU"/>
    <property type="match status" value="1"/>
</dbReference>
<keyword evidence="9 10" id="KW-0472">Membrane</keyword>